<evidence type="ECO:0000313" key="2">
    <source>
        <dbReference type="EMBL" id="VDO18328.1"/>
    </source>
</evidence>
<keyword evidence="3" id="KW-1185">Reference proteome</keyword>
<dbReference type="AlphaFoldDB" id="A0A0R3QJ17"/>
<protein>
    <submittedName>
        <fullName evidence="4">Reverse transcriptase domain-containing protein</fullName>
    </submittedName>
</protein>
<proteinExistence type="predicted"/>
<dbReference type="Proteomes" id="UP000280834">
    <property type="component" value="Unassembled WGS sequence"/>
</dbReference>
<sequence length="230" mass="26004">MQLCDEGPRRLMEKMIQKAGSDFSTRVIADLFRSKLPKKIARMLVQLDIDKEASDTDSLKKLADSAEKLYRFEQESASPKASVAAVSTYQPNVNMESDTSNLNKRISDLENKVNHLTKVIDKLLDSKSDKNNSGNNSNAKNQNKTPQRRSRSKSVTRIDYSLPENKGKCSDVSCLPANKEERKKEPIRLLYAANGTPIKVFGEKLIEFKIGFNHELKWVMLITDVETPII</sequence>
<evidence type="ECO:0000256" key="1">
    <source>
        <dbReference type="SAM" id="MobiDB-lite"/>
    </source>
</evidence>
<name>A0A0R3QJ17_9BILA</name>
<dbReference type="WBParaSite" id="BTMF_0000641301-mRNA-1">
    <property type="protein sequence ID" value="BTMF_0000641301-mRNA-1"/>
    <property type="gene ID" value="BTMF_0000641301"/>
</dbReference>
<feature type="compositionally biased region" description="Low complexity" evidence="1">
    <location>
        <begin position="131"/>
        <end position="144"/>
    </location>
</feature>
<organism evidence="4">
    <name type="scientific">Brugia timori</name>
    <dbReference type="NCBI Taxonomy" id="42155"/>
    <lineage>
        <taxon>Eukaryota</taxon>
        <taxon>Metazoa</taxon>
        <taxon>Ecdysozoa</taxon>
        <taxon>Nematoda</taxon>
        <taxon>Chromadorea</taxon>
        <taxon>Rhabditida</taxon>
        <taxon>Spirurina</taxon>
        <taxon>Spiruromorpha</taxon>
        <taxon>Filarioidea</taxon>
        <taxon>Onchocercidae</taxon>
        <taxon>Brugia</taxon>
    </lineage>
</organism>
<gene>
    <name evidence="2" type="ORF">BTMF_LOCUS5647</name>
</gene>
<evidence type="ECO:0000313" key="3">
    <source>
        <dbReference type="Proteomes" id="UP000280834"/>
    </source>
</evidence>
<reference evidence="2 3" key="2">
    <citation type="submission" date="2018-11" db="EMBL/GenBank/DDBJ databases">
        <authorList>
            <consortium name="Pathogen Informatics"/>
        </authorList>
    </citation>
    <scope>NUCLEOTIDE SEQUENCE [LARGE SCALE GENOMIC DNA]</scope>
</reference>
<evidence type="ECO:0000313" key="4">
    <source>
        <dbReference type="WBParaSite" id="BTMF_0000641301-mRNA-1"/>
    </source>
</evidence>
<reference evidence="4" key="1">
    <citation type="submission" date="2017-02" db="UniProtKB">
        <authorList>
            <consortium name="WormBaseParasite"/>
        </authorList>
    </citation>
    <scope>IDENTIFICATION</scope>
</reference>
<accession>A0A0R3QJ17</accession>
<dbReference type="EMBL" id="UZAG01006206">
    <property type="protein sequence ID" value="VDO18328.1"/>
    <property type="molecule type" value="Genomic_DNA"/>
</dbReference>
<feature type="region of interest" description="Disordered" evidence="1">
    <location>
        <begin position="125"/>
        <end position="156"/>
    </location>
</feature>